<proteinExistence type="predicted"/>
<dbReference type="Proteomes" id="UP000663838">
    <property type="component" value="Unassembled WGS sequence"/>
</dbReference>
<accession>A0A821EET0</accession>
<protein>
    <submittedName>
        <fullName evidence="1">Uncharacterized protein</fullName>
    </submittedName>
</protein>
<reference evidence="1" key="1">
    <citation type="submission" date="2021-02" db="EMBL/GenBank/DDBJ databases">
        <authorList>
            <person name="Nowell W R."/>
        </authorList>
    </citation>
    <scope>NUCLEOTIDE SEQUENCE</scope>
</reference>
<dbReference type="AlphaFoldDB" id="A0A821EET0"/>
<dbReference type="EMBL" id="CAJOBS010000742">
    <property type="protein sequence ID" value="CAF4635310.1"/>
    <property type="molecule type" value="Genomic_DNA"/>
</dbReference>
<gene>
    <name evidence="1" type="ORF">TOA249_LOCUS12881</name>
</gene>
<comment type="caution">
    <text evidence="1">The sequence shown here is derived from an EMBL/GenBank/DDBJ whole genome shotgun (WGS) entry which is preliminary data.</text>
</comment>
<organism evidence="1 2">
    <name type="scientific">Rotaria socialis</name>
    <dbReference type="NCBI Taxonomy" id="392032"/>
    <lineage>
        <taxon>Eukaryota</taxon>
        <taxon>Metazoa</taxon>
        <taxon>Spiralia</taxon>
        <taxon>Gnathifera</taxon>
        <taxon>Rotifera</taxon>
        <taxon>Eurotatoria</taxon>
        <taxon>Bdelloidea</taxon>
        <taxon>Philodinida</taxon>
        <taxon>Philodinidae</taxon>
        <taxon>Rotaria</taxon>
    </lineage>
</organism>
<sequence length="117" mass="13036">MDDGKDLAIIITFFHRYLQCQSSMPIAVLRLYRYTSLFYIPIRFILLNRIASLGHCLCSSSSSVISLCLSLSSCSSELSTSISIVHLLTSPLSDSTSYVNENHRNDQSISDEICPPL</sequence>
<evidence type="ECO:0000313" key="2">
    <source>
        <dbReference type="Proteomes" id="UP000663838"/>
    </source>
</evidence>
<evidence type="ECO:0000313" key="1">
    <source>
        <dbReference type="EMBL" id="CAF4635310.1"/>
    </source>
</evidence>
<name>A0A821EET0_9BILA</name>